<accession>A0A1F8EX88</accession>
<dbReference type="PANTHER" id="PTHR30563:SF0">
    <property type="entry name" value="DNA RECOMBINATION PROTEIN RMUC"/>
    <property type="match status" value="1"/>
</dbReference>
<dbReference type="PANTHER" id="PTHR30563">
    <property type="entry name" value="DNA RECOMBINATION PROTEIN RMUC"/>
    <property type="match status" value="1"/>
</dbReference>
<evidence type="ECO:0000313" key="6">
    <source>
        <dbReference type="EMBL" id="OGN05473.1"/>
    </source>
</evidence>
<evidence type="ECO:0000256" key="1">
    <source>
        <dbReference type="ARBA" id="ARBA00003416"/>
    </source>
</evidence>
<comment type="similarity">
    <text evidence="2">Belongs to the RmuC family.</text>
</comment>
<evidence type="ECO:0000256" key="5">
    <source>
        <dbReference type="SAM" id="Phobius"/>
    </source>
</evidence>
<evidence type="ECO:0000256" key="4">
    <source>
        <dbReference type="ARBA" id="ARBA00023172"/>
    </source>
</evidence>
<sequence length="352" mass="39739">MNAISILIIGIASAAVIAVLFLLFKIYQRTQKDNSQDAAVQGLNQRLDGLNVSVNQALRDTVKMVSDQLKDSRESVERSSRAVNQQVQGFTTGLTQLSESLKNVHESVKGVSSFQDIFKSPKLRGIWGEASLEAALGQYFPRDRWALQHYFKSGEAVDAILRLPNDLILPIDSKFNWENFQKMVNADNDISREQYKKTFLSDVKKKIDEIASKYLLPSEGTTDFALMYVPAETVYYEVVNNIKDVDLPAYAMSKKVFLVSPNTFMLSVSAIGHWLKDVQLNKQTKDIMKRLERISLDGRKLGDDFKRLGKHLSDAQGSYDDTEKRLSLMVDRVQNVVEMGDGTSQEKENLLN</sequence>
<evidence type="ECO:0000256" key="3">
    <source>
        <dbReference type="ARBA" id="ARBA00023054"/>
    </source>
</evidence>
<dbReference type="Pfam" id="PF02646">
    <property type="entry name" value="RmuC"/>
    <property type="match status" value="1"/>
</dbReference>
<evidence type="ECO:0000313" key="7">
    <source>
        <dbReference type="Proteomes" id="UP000177507"/>
    </source>
</evidence>
<keyword evidence="5" id="KW-0812">Transmembrane</keyword>
<dbReference type="GO" id="GO:0006310">
    <property type="term" value="P:DNA recombination"/>
    <property type="evidence" value="ECO:0007669"/>
    <property type="project" value="UniProtKB-KW"/>
</dbReference>
<reference evidence="6 7" key="1">
    <citation type="journal article" date="2016" name="Nat. Commun.">
        <title>Thousands of microbial genomes shed light on interconnected biogeochemical processes in an aquifer system.</title>
        <authorList>
            <person name="Anantharaman K."/>
            <person name="Brown C.T."/>
            <person name="Hug L.A."/>
            <person name="Sharon I."/>
            <person name="Castelle C.J."/>
            <person name="Probst A.J."/>
            <person name="Thomas B.C."/>
            <person name="Singh A."/>
            <person name="Wilkins M.J."/>
            <person name="Karaoz U."/>
            <person name="Brodie E.L."/>
            <person name="Williams K.H."/>
            <person name="Hubbard S.S."/>
            <person name="Banfield J.F."/>
        </authorList>
    </citation>
    <scope>NUCLEOTIDE SEQUENCE [LARGE SCALE GENOMIC DNA]</scope>
</reference>
<feature type="transmembrane region" description="Helical" evidence="5">
    <location>
        <begin position="6"/>
        <end position="24"/>
    </location>
</feature>
<dbReference type="AlphaFoldDB" id="A0A1F8EX88"/>
<gene>
    <name evidence="6" type="ORF">A2831_01365</name>
</gene>
<dbReference type="InterPro" id="IPR003798">
    <property type="entry name" value="DNA_recombination_RmuC"/>
</dbReference>
<evidence type="ECO:0008006" key="8">
    <source>
        <dbReference type="Google" id="ProtNLM"/>
    </source>
</evidence>
<evidence type="ECO:0000256" key="2">
    <source>
        <dbReference type="ARBA" id="ARBA00009840"/>
    </source>
</evidence>
<comment type="caution">
    <text evidence="6">The sequence shown here is derived from an EMBL/GenBank/DDBJ whole genome shotgun (WGS) entry which is preliminary data.</text>
</comment>
<keyword evidence="5" id="KW-1133">Transmembrane helix</keyword>
<dbReference type="EMBL" id="MGJI01000008">
    <property type="protein sequence ID" value="OGN05473.1"/>
    <property type="molecule type" value="Genomic_DNA"/>
</dbReference>
<dbReference type="Proteomes" id="UP000177507">
    <property type="component" value="Unassembled WGS sequence"/>
</dbReference>
<dbReference type="STRING" id="1802668.A2831_01365"/>
<keyword evidence="5" id="KW-0472">Membrane</keyword>
<keyword evidence="4" id="KW-0233">DNA recombination</keyword>
<comment type="function">
    <text evidence="1">Involved in DNA recombination.</text>
</comment>
<protein>
    <recommendedName>
        <fullName evidence="8">DNA recombination protein RmuC</fullName>
    </recommendedName>
</protein>
<keyword evidence="3" id="KW-0175">Coiled coil</keyword>
<organism evidence="6 7">
    <name type="scientific">Candidatus Yanofskybacteria bacterium RIFCSPHIGHO2_01_FULL_44_17</name>
    <dbReference type="NCBI Taxonomy" id="1802668"/>
    <lineage>
        <taxon>Bacteria</taxon>
        <taxon>Candidatus Yanofskyibacteriota</taxon>
    </lineage>
</organism>
<proteinExistence type="inferred from homology"/>
<name>A0A1F8EX88_9BACT</name>